<sequence>MLIEQLSSLTDEVAALEPWTLTGAEVREVIAAVQTTRTALDAVMSRLAGCADDMGLPKDDGATSTTAW</sequence>
<name>A0A641AJA8_9ACTN</name>
<reference evidence="1" key="1">
    <citation type="submission" date="2019-09" db="EMBL/GenBank/DDBJ databases">
        <authorList>
            <person name="Li J."/>
        </authorList>
    </citation>
    <scope>NUCLEOTIDE SEQUENCE [LARGE SCALE GENOMIC DNA]</scope>
    <source>
        <strain evidence="1">NRBC 14897</strain>
    </source>
</reference>
<proteinExistence type="predicted"/>
<gene>
    <name evidence="1" type="ORF">ESP62_010640</name>
</gene>
<dbReference type="EMBL" id="SDPP02000003">
    <property type="protein sequence ID" value="KAA1375917.1"/>
    <property type="molecule type" value="Genomic_DNA"/>
</dbReference>
<protein>
    <submittedName>
        <fullName evidence="1">Uncharacterized protein</fullName>
    </submittedName>
</protein>
<dbReference type="AlphaFoldDB" id="A0A641AJA8"/>
<feature type="non-terminal residue" evidence="1">
    <location>
        <position position="68"/>
    </location>
</feature>
<dbReference type="RefSeq" id="WP_188111798.1">
    <property type="nucleotide sequence ID" value="NZ_SDPP02000003.1"/>
</dbReference>
<organism evidence="1 2">
    <name type="scientific">Aeromicrobium fastidiosum</name>
    <dbReference type="NCBI Taxonomy" id="52699"/>
    <lineage>
        <taxon>Bacteria</taxon>
        <taxon>Bacillati</taxon>
        <taxon>Actinomycetota</taxon>
        <taxon>Actinomycetes</taxon>
        <taxon>Propionibacteriales</taxon>
        <taxon>Nocardioidaceae</taxon>
        <taxon>Aeromicrobium</taxon>
    </lineage>
</organism>
<accession>A0A641AJA8</accession>
<comment type="caution">
    <text evidence="1">The sequence shown here is derived from an EMBL/GenBank/DDBJ whole genome shotgun (WGS) entry which is preliminary data.</text>
</comment>
<evidence type="ECO:0000313" key="1">
    <source>
        <dbReference type="EMBL" id="KAA1375917.1"/>
    </source>
</evidence>
<dbReference type="Proteomes" id="UP001515100">
    <property type="component" value="Unassembled WGS sequence"/>
</dbReference>
<evidence type="ECO:0000313" key="2">
    <source>
        <dbReference type="Proteomes" id="UP001515100"/>
    </source>
</evidence>
<keyword evidence="2" id="KW-1185">Reference proteome</keyword>